<accession>A0A6J4RZ56</accession>
<feature type="region of interest" description="Disordered" evidence="1">
    <location>
        <begin position="1"/>
        <end position="40"/>
    </location>
</feature>
<dbReference type="AlphaFoldDB" id="A0A6J4RZ56"/>
<feature type="compositionally biased region" description="Basic and acidic residues" evidence="1">
    <location>
        <begin position="19"/>
        <end position="30"/>
    </location>
</feature>
<dbReference type="EMBL" id="CADCVI010000188">
    <property type="protein sequence ID" value="CAA9482305.1"/>
    <property type="molecule type" value="Genomic_DNA"/>
</dbReference>
<name>A0A6J4RZ56_9ACTN</name>
<proteinExistence type="predicted"/>
<organism evidence="2">
    <name type="scientific">uncultured Rubrobacteraceae bacterium</name>
    <dbReference type="NCBI Taxonomy" id="349277"/>
    <lineage>
        <taxon>Bacteria</taxon>
        <taxon>Bacillati</taxon>
        <taxon>Actinomycetota</taxon>
        <taxon>Rubrobacteria</taxon>
        <taxon>Rubrobacterales</taxon>
        <taxon>Rubrobacteraceae</taxon>
        <taxon>environmental samples</taxon>
    </lineage>
</organism>
<feature type="compositionally biased region" description="Basic residues" evidence="1">
    <location>
        <begin position="1"/>
        <end position="18"/>
    </location>
</feature>
<evidence type="ECO:0000256" key="1">
    <source>
        <dbReference type="SAM" id="MobiDB-lite"/>
    </source>
</evidence>
<gene>
    <name evidence="2" type="ORF">AVDCRST_MAG25-2844</name>
</gene>
<protein>
    <submittedName>
        <fullName evidence="2">Uncharacterized protein</fullName>
    </submittedName>
</protein>
<sequence>ARRPAAPHRLRPRRRLARPLREGQDPRPGRDPFGVFCEGV</sequence>
<reference evidence="2" key="1">
    <citation type="submission" date="2020-02" db="EMBL/GenBank/DDBJ databases">
        <authorList>
            <person name="Meier V. D."/>
        </authorList>
    </citation>
    <scope>NUCLEOTIDE SEQUENCE</scope>
    <source>
        <strain evidence="2">AVDCRST_MAG25</strain>
    </source>
</reference>
<feature type="non-terminal residue" evidence="2">
    <location>
        <position position="1"/>
    </location>
</feature>
<feature type="non-terminal residue" evidence="2">
    <location>
        <position position="40"/>
    </location>
</feature>
<evidence type="ECO:0000313" key="2">
    <source>
        <dbReference type="EMBL" id="CAA9482305.1"/>
    </source>
</evidence>